<gene>
    <name evidence="2" type="ORF">QJS10_CPA03g01850</name>
</gene>
<organism evidence="2 3">
    <name type="scientific">Acorus calamus</name>
    <name type="common">Sweet flag</name>
    <dbReference type="NCBI Taxonomy" id="4465"/>
    <lineage>
        <taxon>Eukaryota</taxon>
        <taxon>Viridiplantae</taxon>
        <taxon>Streptophyta</taxon>
        <taxon>Embryophyta</taxon>
        <taxon>Tracheophyta</taxon>
        <taxon>Spermatophyta</taxon>
        <taxon>Magnoliopsida</taxon>
        <taxon>Liliopsida</taxon>
        <taxon>Acoraceae</taxon>
        <taxon>Acorus</taxon>
    </lineage>
</organism>
<feature type="compositionally biased region" description="Low complexity" evidence="1">
    <location>
        <begin position="303"/>
        <end position="312"/>
    </location>
</feature>
<feature type="compositionally biased region" description="Polar residues" evidence="1">
    <location>
        <begin position="293"/>
        <end position="302"/>
    </location>
</feature>
<dbReference type="Proteomes" id="UP001180020">
    <property type="component" value="Unassembled WGS sequence"/>
</dbReference>
<dbReference type="EMBL" id="JAUJYO010000003">
    <property type="protein sequence ID" value="KAK1320228.1"/>
    <property type="molecule type" value="Genomic_DNA"/>
</dbReference>
<evidence type="ECO:0000313" key="3">
    <source>
        <dbReference type="Proteomes" id="UP001180020"/>
    </source>
</evidence>
<reference evidence="2" key="1">
    <citation type="journal article" date="2023" name="Nat. Commun.">
        <title>Diploid and tetraploid genomes of Acorus and the evolution of monocots.</title>
        <authorList>
            <person name="Ma L."/>
            <person name="Liu K.W."/>
            <person name="Li Z."/>
            <person name="Hsiao Y.Y."/>
            <person name="Qi Y."/>
            <person name="Fu T."/>
            <person name="Tang G.D."/>
            <person name="Zhang D."/>
            <person name="Sun W.H."/>
            <person name="Liu D.K."/>
            <person name="Li Y."/>
            <person name="Chen G.Z."/>
            <person name="Liu X.D."/>
            <person name="Liao X.Y."/>
            <person name="Jiang Y.T."/>
            <person name="Yu X."/>
            <person name="Hao Y."/>
            <person name="Huang J."/>
            <person name="Zhao X.W."/>
            <person name="Ke S."/>
            <person name="Chen Y.Y."/>
            <person name="Wu W.L."/>
            <person name="Hsu J.L."/>
            <person name="Lin Y.F."/>
            <person name="Huang M.D."/>
            <person name="Li C.Y."/>
            <person name="Huang L."/>
            <person name="Wang Z.W."/>
            <person name="Zhao X."/>
            <person name="Zhong W.Y."/>
            <person name="Peng D.H."/>
            <person name="Ahmad S."/>
            <person name="Lan S."/>
            <person name="Zhang J.S."/>
            <person name="Tsai W.C."/>
            <person name="Van de Peer Y."/>
            <person name="Liu Z.J."/>
        </authorList>
    </citation>
    <scope>NUCLEOTIDE SEQUENCE</scope>
    <source>
        <strain evidence="2">CP</strain>
    </source>
</reference>
<feature type="compositionally biased region" description="Low complexity" evidence="1">
    <location>
        <begin position="363"/>
        <end position="373"/>
    </location>
</feature>
<dbReference type="PANTHER" id="PTHR36741">
    <property type="entry name" value="OS07G0100500 PROTEIN"/>
    <property type="match status" value="1"/>
</dbReference>
<feature type="region of interest" description="Disordered" evidence="1">
    <location>
        <begin position="1"/>
        <end position="48"/>
    </location>
</feature>
<feature type="compositionally biased region" description="Basic and acidic residues" evidence="1">
    <location>
        <begin position="12"/>
        <end position="48"/>
    </location>
</feature>
<accession>A0AAV9F7J6</accession>
<evidence type="ECO:0000256" key="1">
    <source>
        <dbReference type="SAM" id="MobiDB-lite"/>
    </source>
</evidence>
<proteinExistence type="predicted"/>
<feature type="compositionally biased region" description="Basic and acidic residues" evidence="1">
    <location>
        <begin position="641"/>
        <end position="663"/>
    </location>
</feature>
<sequence length="663" mass="71204">MVLPNSGDFGDDDRASGSNRRDRASDEASDEIHGSEEAPRESTASRDAGLSERLREILEGGGDGDLLIRPDEMDNSVLQWLRALDLQVVGACRAEERLKPMLNIKPSMGLAEDRLLLQLSQHFDASEVALLARCLCVPLVSMRVGKIVKQGTRLCPTTERGHLNLTLLPSSDMRITFSGDDGCIERFSLVSNGIESSAPVIEKISADTSGRSYLIKLPCGQMSYFWCSEKSKLRGSELYARMKEILRRRPSLSQLTGISESRLESFAVHLRAYLNGSSSTSVPTKSAVTPSLLSTPLNHETNSSCFSSPTSSKTLRVRPQGSLSPRANSFKDGPWRNPFSSKSGPRERPRRRVDSHCPQLNDSSPSSSPNHSNTASQTKAPLNSPEAVPSGPSIAQAPTVRSPLFSPHYCWCPPPAPLQCMSSLPSLHSLSSEALSLPPLSSLLPTTRSGGLLVPPPNPTLDLPEISSLSFPSRFPLPVSSFITIPSTQQIPTFTQIMSDPIVHIPVIHVCSSGQGYLVSAGPTISTTISPLLPNSPLIPEAESVAEKNARETLRMLMGTTPGPQLMEVLPAVLTSSDDSLSFFQRVTQNPMVAGSRGLYSGTQDVDAVANCISSMALASSVAAAHRTDAVKSSGRCWRHSLGDSEGPDHGGDDTEHDDVALG</sequence>
<protein>
    <submittedName>
        <fullName evidence="2">Uncharacterized protein</fullName>
    </submittedName>
</protein>
<dbReference type="PANTHER" id="PTHR36741:SF1">
    <property type="entry name" value="OS07G0100500 PROTEIN"/>
    <property type="match status" value="1"/>
</dbReference>
<feature type="region of interest" description="Disordered" evidence="1">
    <location>
        <begin position="634"/>
        <end position="663"/>
    </location>
</feature>
<reference evidence="2" key="2">
    <citation type="submission" date="2023-06" db="EMBL/GenBank/DDBJ databases">
        <authorList>
            <person name="Ma L."/>
            <person name="Liu K.-W."/>
            <person name="Li Z."/>
            <person name="Hsiao Y.-Y."/>
            <person name="Qi Y."/>
            <person name="Fu T."/>
            <person name="Tang G."/>
            <person name="Zhang D."/>
            <person name="Sun W.-H."/>
            <person name="Liu D.-K."/>
            <person name="Li Y."/>
            <person name="Chen G.-Z."/>
            <person name="Liu X.-D."/>
            <person name="Liao X.-Y."/>
            <person name="Jiang Y.-T."/>
            <person name="Yu X."/>
            <person name="Hao Y."/>
            <person name="Huang J."/>
            <person name="Zhao X.-W."/>
            <person name="Ke S."/>
            <person name="Chen Y.-Y."/>
            <person name="Wu W.-L."/>
            <person name="Hsu J.-L."/>
            <person name="Lin Y.-F."/>
            <person name="Huang M.-D."/>
            <person name="Li C.-Y."/>
            <person name="Huang L."/>
            <person name="Wang Z.-W."/>
            <person name="Zhao X."/>
            <person name="Zhong W.-Y."/>
            <person name="Peng D.-H."/>
            <person name="Ahmad S."/>
            <person name="Lan S."/>
            <person name="Zhang J.-S."/>
            <person name="Tsai W.-C."/>
            <person name="Van De Peer Y."/>
            <person name="Liu Z.-J."/>
        </authorList>
    </citation>
    <scope>NUCLEOTIDE SEQUENCE</scope>
    <source>
        <strain evidence="2">CP</strain>
        <tissue evidence="2">Leaves</tissue>
    </source>
</reference>
<dbReference type="AlphaFoldDB" id="A0AAV9F7J6"/>
<feature type="compositionally biased region" description="Basic and acidic residues" evidence="1">
    <location>
        <begin position="344"/>
        <end position="355"/>
    </location>
</feature>
<evidence type="ECO:0000313" key="2">
    <source>
        <dbReference type="EMBL" id="KAK1320228.1"/>
    </source>
</evidence>
<keyword evidence="3" id="KW-1185">Reference proteome</keyword>
<comment type="caution">
    <text evidence="2">The sequence shown here is derived from an EMBL/GenBank/DDBJ whole genome shotgun (WGS) entry which is preliminary data.</text>
</comment>
<name>A0AAV9F7J6_ACOCL</name>
<feature type="region of interest" description="Disordered" evidence="1">
    <location>
        <begin position="293"/>
        <end position="395"/>
    </location>
</feature>